<keyword evidence="2" id="KW-1185">Reference proteome</keyword>
<dbReference type="EMBL" id="CM039427">
    <property type="protein sequence ID" value="KAI4354283.1"/>
    <property type="molecule type" value="Genomic_DNA"/>
</dbReference>
<dbReference type="Proteomes" id="UP000828941">
    <property type="component" value="Chromosome 2"/>
</dbReference>
<organism evidence="1 2">
    <name type="scientific">Bauhinia variegata</name>
    <name type="common">Purple orchid tree</name>
    <name type="synonym">Phanera variegata</name>
    <dbReference type="NCBI Taxonomy" id="167791"/>
    <lineage>
        <taxon>Eukaryota</taxon>
        <taxon>Viridiplantae</taxon>
        <taxon>Streptophyta</taxon>
        <taxon>Embryophyta</taxon>
        <taxon>Tracheophyta</taxon>
        <taxon>Spermatophyta</taxon>
        <taxon>Magnoliopsida</taxon>
        <taxon>eudicotyledons</taxon>
        <taxon>Gunneridae</taxon>
        <taxon>Pentapetalae</taxon>
        <taxon>rosids</taxon>
        <taxon>fabids</taxon>
        <taxon>Fabales</taxon>
        <taxon>Fabaceae</taxon>
        <taxon>Cercidoideae</taxon>
        <taxon>Cercideae</taxon>
        <taxon>Bauhiniinae</taxon>
        <taxon>Bauhinia</taxon>
    </lineage>
</organism>
<comment type="caution">
    <text evidence="1">The sequence shown here is derived from an EMBL/GenBank/DDBJ whole genome shotgun (WGS) entry which is preliminary data.</text>
</comment>
<evidence type="ECO:0000313" key="2">
    <source>
        <dbReference type="Proteomes" id="UP000828941"/>
    </source>
</evidence>
<gene>
    <name evidence="1" type="ORF">L6164_003159</name>
</gene>
<protein>
    <submittedName>
        <fullName evidence="1">Uncharacterized protein</fullName>
    </submittedName>
</protein>
<evidence type="ECO:0000313" key="1">
    <source>
        <dbReference type="EMBL" id="KAI4354283.1"/>
    </source>
</evidence>
<proteinExistence type="predicted"/>
<accession>A0ACB9Q0J1</accession>
<reference evidence="1 2" key="1">
    <citation type="journal article" date="2022" name="DNA Res.">
        <title>Chromosomal-level genome assembly of the orchid tree Bauhinia variegata (Leguminosae; Cercidoideae) supports the allotetraploid origin hypothesis of Bauhinia.</title>
        <authorList>
            <person name="Zhong Y."/>
            <person name="Chen Y."/>
            <person name="Zheng D."/>
            <person name="Pang J."/>
            <person name="Liu Y."/>
            <person name="Luo S."/>
            <person name="Meng S."/>
            <person name="Qian L."/>
            <person name="Wei D."/>
            <person name="Dai S."/>
            <person name="Zhou R."/>
        </authorList>
    </citation>
    <scope>NUCLEOTIDE SEQUENCE [LARGE SCALE GENOMIC DNA]</scope>
    <source>
        <strain evidence="1">BV-YZ2020</strain>
    </source>
</reference>
<sequence length="293" mass="33344">MKRLFSLSLPTCLPHLNEIQVELCKVLEGIVSDAGEVAGPLQFAELRILTLNWLPSLIDFYSEDETSSKVQQKKTQVGVLFSHKLLPFNVLENLEELKVSYCGSLEVIFDLEGTRKEETHDVVKSSHLRKLTLRELPSLKHVWNKDPKNILGFQFLSTVEAWDCDSLKYLFPASVAKALPQLHFLSITSCRELETIVGREEEGADVPINFVFARVTELHRQQLPKLMSFYPGTYSTEWPLLQNLYRKFVGRSWNISGSGLLGFEEFHCQNGLEVSIQLSLANQKVPNLFISSF</sequence>
<name>A0ACB9Q0J1_BAUVA</name>